<protein>
    <submittedName>
        <fullName evidence="2">Glycerophosphoryl diester phosphodiesterase family protein</fullName>
    </submittedName>
</protein>
<name>A0A0R1XX58_9LACO</name>
<dbReference type="InterPro" id="IPR030395">
    <property type="entry name" value="GP_PDE_dom"/>
</dbReference>
<dbReference type="STRING" id="1423734.FC83_GL002086"/>
<organism evidence="2 3">
    <name type="scientific">Agrilactobacillus composti DSM 18527 = JCM 14202</name>
    <dbReference type="NCBI Taxonomy" id="1423734"/>
    <lineage>
        <taxon>Bacteria</taxon>
        <taxon>Bacillati</taxon>
        <taxon>Bacillota</taxon>
        <taxon>Bacilli</taxon>
        <taxon>Lactobacillales</taxon>
        <taxon>Lactobacillaceae</taxon>
        <taxon>Agrilactobacillus</taxon>
    </lineage>
</organism>
<dbReference type="PROSITE" id="PS51704">
    <property type="entry name" value="GP_PDE"/>
    <property type="match status" value="1"/>
</dbReference>
<dbReference type="AlphaFoldDB" id="A0A0R1XX58"/>
<evidence type="ECO:0000313" key="3">
    <source>
        <dbReference type="Proteomes" id="UP000051236"/>
    </source>
</evidence>
<dbReference type="PANTHER" id="PTHR46211:SF14">
    <property type="entry name" value="GLYCEROPHOSPHODIESTER PHOSPHODIESTERASE"/>
    <property type="match status" value="1"/>
</dbReference>
<feature type="domain" description="GP-PDE" evidence="1">
    <location>
        <begin position="11"/>
        <end position="242"/>
    </location>
</feature>
<dbReference type="Gene3D" id="3.20.20.190">
    <property type="entry name" value="Phosphatidylinositol (PI) phosphodiesterase"/>
    <property type="match status" value="1"/>
</dbReference>
<dbReference type="Proteomes" id="UP000051236">
    <property type="component" value="Unassembled WGS sequence"/>
</dbReference>
<dbReference type="PATRIC" id="fig|1423734.3.peg.2109"/>
<dbReference type="SUPFAM" id="SSF51695">
    <property type="entry name" value="PLC-like phosphodiesterases"/>
    <property type="match status" value="1"/>
</dbReference>
<dbReference type="GO" id="GO:0008081">
    <property type="term" value="F:phosphoric diester hydrolase activity"/>
    <property type="evidence" value="ECO:0007669"/>
    <property type="project" value="InterPro"/>
</dbReference>
<reference evidence="2 3" key="1">
    <citation type="journal article" date="2015" name="Genome Announc.">
        <title>Expanding the biotechnology potential of lactobacilli through comparative genomics of 213 strains and associated genera.</title>
        <authorList>
            <person name="Sun Z."/>
            <person name="Harris H.M."/>
            <person name="McCann A."/>
            <person name="Guo C."/>
            <person name="Argimon S."/>
            <person name="Zhang W."/>
            <person name="Yang X."/>
            <person name="Jeffery I.B."/>
            <person name="Cooney J.C."/>
            <person name="Kagawa T.F."/>
            <person name="Liu W."/>
            <person name="Song Y."/>
            <person name="Salvetti E."/>
            <person name="Wrobel A."/>
            <person name="Rasinkangas P."/>
            <person name="Parkhill J."/>
            <person name="Rea M.C."/>
            <person name="O'Sullivan O."/>
            <person name="Ritari J."/>
            <person name="Douillard F.P."/>
            <person name="Paul Ross R."/>
            <person name="Yang R."/>
            <person name="Briner A.E."/>
            <person name="Felis G.E."/>
            <person name="de Vos W.M."/>
            <person name="Barrangou R."/>
            <person name="Klaenhammer T.R."/>
            <person name="Caufield P.W."/>
            <person name="Cui Y."/>
            <person name="Zhang H."/>
            <person name="O'Toole P.W."/>
        </authorList>
    </citation>
    <scope>NUCLEOTIDE SEQUENCE [LARGE SCALE GENOMIC DNA]</scope>
    <source>
        <strain evidence="2 3">DSM 18527</strain>
    </source>
</reference>
<evidence type="ECO:0000313" key="2">
    <source>
        <dbReference type="EMBL" id="KRM34775.1"/>
    </source>
</evidence>
<sequence length="471" mass="52595">MLGIFYFTTGFVVVGHRGDPINAPEETFQSDDIAFSQGANYVELDLHRSADGVLVISHDRDLQRITGQSVIVSSQPFAQLQTLHQANGEPMHSLDELFAHYQNNPNARFLLETKKTAAGNPKDMEALIAQSVQKYHMQDRVMVHSFSLESLKEMQKLLPDVPRIFIVGSLKRINFDALQYVTAINISSELVTPDLVNQLHALGKKVFVWDEMTEKQQSWNYIVNLPIDGVVTNYPAIGASYQKMKDDARLDAINEDGALISTKPVVTFTNPYRPDLTRKKLTPFKQVHVSQKIDIDNQAFYQIGENRFVSADAVNLNNTLPTASVFLNQTVRLKGSVPMHVAYASPLYPERTTGMILPNTNYQIQAVRAMSGALWFKLKPGWVQSSGLLVRFKSMANDSHFALNRYLTLPADQRISTVDLNASLPALKYFHHPIAPETKAADNLGQDILAHAKVMFAPLIMSANATNKLEG</sequence>
<dbReference type="PANTHER" id="PTHR46211">
    <property type="entry name" value="GLYCEROPHOSPHORYL DIESTER PHOSPHODIESTERASE"/>
    <property type="match status" value="1"/>
</dbReference>
<dbReference type="RefSeq" id="WP_057002536.1">
    <property type="nucleotide sequence ID" value="NZ_AZGA01000021.1"/>
</dbReference>
<gene>
    <name evidence="2" type="ORF">FC83_GL002086</name>
</gene>
<keyword evidence="3" id="KW-1185">Reference proteome</keyword>
<accession>A0A0R1XX58</accession>
<dbReference type="Pfam" id="PF03009">
    <property type="entry name" value="GDPD"/>
    <property type="match status" value="1"/>
</dbReference>
<dbReference type="CDD" id="cd08556">
    <property type="entry name" value="GDPD"/>
    <property type="match status" value="1"/>
</dbReference>
<dbReference type="EMBL" id="AZGA01000021">
    <property type="protein sequence ID" value="KRM34775.1"/>
    <property type="molecule type" value="Genomic_DNA"/>
</dbReference>
<dbReference type="eggNOG" id="COG0584">
    <property type="taxonomic scope" value="Bacteria"/>
</dbReference>
<dbReference type="InterPro" id="IPR017946">
    <property type="entry name" value="PLC-like_Pdiesterase_TIM-brl"/>
</dbReference>
<evidence type="ECO:0000259" key="1">
    <source>
        <dbReference type="PROSITE" id="PS51704"/>
    </source>
</evidence>
<dbReference type="GO" id="GO:0006629">
    <property type="term" value="P:lipid metabolic process"/>
    <property type="evidence" value="ECO:0007669"/>
    <property type="project" value="InterPro"/>
</dbReference>
<proteinExistence type="predicted"/>
<comment type="caution">
    <text evidence="2">The sequence shown here is derived from an EMBL/GenBank/DDBJ whole genome shotgun (WGS) entry which is preliminary data.</text>
</comment>